<proteinExistence type="predicted"/>
<keyword evidence="1" id="KW-0808">Transferase</keyword>
<protein>
    <submittedName>
        <fullName evidence="1">RNA-directed DNA polymerase from mobile element jockey</fullName>
    </submittedName>
</protein>
<name>A0A4C1X1D1_EUMVA</name>
<dbReference type="STRING" id="151549.A0A4C1X1D1"/>
<comment type="caution">
    <text evidence="1">The sequence shown here is derived from an EMBL/GenBank/DDBJ whole genome shotgun (WGS) entry which is preliminary data.</text>
</comment>
<dbReference type="Proteomes" id="UP000299102">
    <property type="component" value="Unassembled WGS sequence"/>
</dbReference>
<reference evidence="1 2" key="1">
    <citation type="journal article" date="2019" name="Commun. Biol.">
        <title>The bagworm genome reveals a unique fibroin gene that provides high tensile strength.</title>
        <authorList>
            <person name="Kono N."/>
            <person name="Nakamura H."/>
            <person name="Ohtoshi R."/>
            <person name="Tomita M."/>
            <person name="Numata K."/>
            <person name="Arakawa K."/>
        </authorList>
    </citation>
    <scope>NUCLEOTIDE SEQUENCE [LARGE SCALE GENOMIC DNA]</scope>
</reference>
<accession>A0A4C1X1D1</accession>
<sequence>MTYLLCVIISSLEDDLMMALYADDSAYFASSRSADLAAKRIYRVFDLLPEWLDKCKWRMAVSDSKTDVLLTGSQRITPDQLRLKGQAVKWKTCVRYLDVHIDRSMRMVPQVDYVIQMSLAARAKLRPILAARLPIRIKIGIYKCYIRSRLTYGALAWYALCSELQCQRFQAQQNIALHMIAGAGCNVKNDVIARDLKVETLEEFIKMLARRAFSRADAGPYTSLHNLAPQCDRSLKGYQLPRDLLSNSSNDDKV</sequence>
<organism evidence="1 2">
    <name type="scientific">Eumeta variegata</name>
    <name type="common">Bagworm moth</name>
    <name type="synonym">Eumeta japonica</name>
    <dbReference type="NCBI Taxonomy" id="151549"/>
    <lineage>
        <taxon>Eukaryota</taxon>
        <taxon>Metazoa</taxon>
        <taxon>Ecdysozoa</taxon>
        <taxon>Arthropoda</taxon>
        <taxon>Hexapoda</taxon>
        <taxon>Insecta</taxon>
        <taxon>Pterygota</taxon>
        <taxon>Neoptera</taxon>
        <taxon>Endopterygota</taxon>
        <taxon>Lepidoptera</taxon>
        <taxon>Glossata</taxon>
        <taxon>Ditrysia</taxon>
        <taxon>Tineoidea</taxon>
        <taxon>Psychidae</taxon>
        <taxon>Oiketicinae</taxon>
        <taxon>Eumeta</taxon>
    </lineage>
</organism>
<gene>
    <name evidence="1" type="primary">pol</name>
    <name evidence="1" type="ORF">EVAR_41629_1</name>
</gene>
<dbReference type="OrthoDB" id="10065625at2759"/>
<dbReference type="GO" id="GO:0003964">
    <property type="term" value="F:RNA-directed DNA polymerase activity"/>
    <property type="evidence" value="ECO:0007669"/>
    <property type="project" value="UniProtKB-KW"/>
</dbReference>
<dbReference type="AlphaFoldDB" id="A0A4C1X1D1"/>
<evidence type="ECO:0000313" key="2">
    <source>
        <dbReference type="Proteomes" id="UP000299102"/>
    </source>
</evidence>
<evidence type="ECO:0000313" key="1">
    <source>
        <dbReference type="EMBL" id="GBP56880.1"/>
    </source>
</evidence>
<dbReference type="EMBL" id="BGZK01000703">
    <property type="protein sequence ID" value="GBP56880.1"/>
    <property type="molecule type" value="Genomic_DNA"/>
</dbReference>
<keyword evidence="2" id="KW-1185">Reference proteome</keyword>
<keyword evidence="1" id="KW-0548">Nucleotidyltransferase</keyword>
<keyword evidence="1" id="KW-0695">RNA-directed DNA polymerase</keyword>